<dbReference type="SUPFAM" id="SSF52058">
    <property type="entry name" value="L domain-like"/>
    <property type="match status" value="1"/>
</dbReference>
<proteinExistence type="predicted"/>
<keyword evidence="6" id="KW-0325">Glycoprotein</keyword>
<dbReference type="Gene3D" id="3.80.10.10">
    <property type="entry name" value="Ribonuclease Inhibitor"/>
    <property type="match status" value="1"/>
</dbReference>
<keyword evidence="4" id="KW-0677">Repeat</keyword>
<evidence type="ECO:0000256" key="1">
    <source>
        <dbReference type="ARBA" id="ARBA00004370"/>
    </source>
</evidence>
<dbReference type="Pfam" id="PF08263">
    <property type="entry name" value="LRRNT_2"/>
    <property type="match status" value="1"/>
</dbReference>
<comment type="subcellular location">
    <subcellularLocation>
        <location evidence="1">Membrane</location>
    </subcellularLocation>
</comment>
<evidence type="ECO:0000256" key="2">
    <source>
        <dbReference type="ARBA" id="ARBA00022614"/>
    </source>
</evidence>
<keyword evidence="10" id="KW-1185">Reference proteome</keyword>
<evidence type="ECO:0000313" key="10">
    <source>
        <dbReference type="Proteomes" id="UP001157006"/>
    </source>
</evidence>
<dbReference type="GO" id="GO:0016020">
    <property type="term" value="C:membrane"/>
    <property type="evidence" value="ECO:0007669"/>
    <property type="project" value="UniProtKB-SubCell"/>
</dbReference>
<accession>A0AAV1ADD4</accession>
<dbReference type="InterPro" id="IPR001611">
    <property type="entry name" value="Leu-rich_rpt"/>
</dbReference>
<evidence type="ECO:0000259" key="8">
    <source>
        <dbReference type="Pfam" id="PF08263"/>
    </source>
</evidence>
<gene>
    <name evidence="9" type="ORF">VFH_IV037560</name>
</gene>
<dbReference type="FunFam" id="3.80.10.10:FF:000041">
    <property type="entry name" value="LRR receptor-like serine/threonine-protein kinase ERECTA"/>
    <property type="match status" value="1"/>
</dbReference>
<dbReference type="InterPro" id="IPR032675">
    <property type="entry name" value="LRR_dom_sf"/>
</dbReference>
<dbReference type="AlphaFoldDB" id="A0AAV1ADD4"/>
<protein>
    <recommendedName>
        <fullName evidence="8">Leucine-rich repeat-containing N-terminal plant-type domain-containing protein</fullName>
    </recommendedName>
</protein>
<evidence type="ECO:0000256" key="3">
    <source>
        <dbReference type="ARBA" id="ARBA00022729"/>
    </source>
</evidence>
<evidence type="ECO:0000256" key="7">
    <source>
        <dbReference type="SAM" id="SignalP"/>
    </source>
</evidence>
<keyword evidence="5" id="KW-0472">Membrane</keyword>
<sequence length="259" mass="28211">MASSLSFLTLLLFTVISTVKSCPPSDRAALLAFKAALTEPKLGIFNTWSGYDCCRGWHGVSCNPTTWRVTDINLRGDSQDPIFHNVTHSGTMTGNISPEICKLDQLTTVVIADWKSISGEIPSCITSLSSLQILDLTGNRISGGIPGNIGKLQKLTVLNLADNAISGEIPMSIVRISSLMHLDLSNNQIIGELPADFGKLRRLSRALLSQNQLVGSIPDSILKMNRLADLDLSLNKITGSIPFVKQFGYGYYEFEPKRV</sequence>
<evidence type="ECO:0000256" key="6">
    <source>
        <dbReference type="ARBA" id="ARBA00023180"/>
    </source>
</evidence>
<dbReference type="InterPro" id="IPR053211">
    <property type="entry name" value="DNA_repair-toleration"/>
</dbReference>
<dbReference type="InterPro" id="IPR013210">
    <property type="entry name" value="LRR_N_plant-typ"/>
</dbReference>
<feature type="domain" description="Leucine-rich repeat-containing N-terminal plant-type" evidence="8">
    <location>
        <begin position="24"/>
        <end position="63"/>
    </location>
</feature>
<feature type="signal peptide" evidence="7">
    <location>
        <begin position="1"/>
        <end position="21"/>
    </location>
</feature>
<keyword evidence="2" id="KW-0433">Leucine-rich repeat</keyword>
<reference evidence="9 10" key="1">
    <citation type="submission" date="2023-01" db="EMBL/GenBank/DDBJ databases">
        <authorList>
            <person name="Kreplak J."/>
        </authorList>
    </citation>
    <scope>NUCLEOTIDE SEQUENCE [LARGE SCALE GENOMIC DNA]</scope>
</reference>
<organism evidence="9 10">
    <name type="scientific">Vicia faba</name>
    <name type="common">Broad bean</name>
    <name type="synonym">Faba vulgaris</name>
    <dbReference type="NCBI Taxonomy" id="3906"/>
    <lineage>
        <taxon>Eukaryota</taxon>
        <taxon>Viridiplantae</taxon>
        <taxon>Streptophyta</taxon>
        <taxon>Embryophyta</taxon>
        <taxon>Tracheophyta</taxon>
        <taxon>Spermatophyta</taxon>
        <taxon>Magnoliopsida</taxon>
        <taxon>eudicotyledons</taxon>
        <taxon>Gunneridae</taxon>
        <taxon>Pentapetalae</taxon>
        <taxon>rosids</taxon>
        <taxon>fabids</taxon>
        <taxon>Fabales</taxon>
        <taxon>Fabaceae</taxon>
        <taxon>Papilionoideae</taxon>
        <taxon>50 kb inversion clade</taxon>
        <taxon>NPAAA clade</taxon>
        <taxon>Hologalegina</taxon>
        <taxon>IRL clade</taxon>
        <taxon>Fabeae</taxon>
        <taxon>Vicia</taxon>
    </lineage>
</organism>
<evidence type="ECO:0000256" key="5">
    <source>
        <dbReference type="ARBA" id="ARBA00023136"/>
    </source>
</evidence>
<dbReference type="PANTHER" id="PTHR48060:SF7">
    <property type="entry name" value="DNA DAMAGE-REPAIR_TOLERATION PROTEIN DRT100"/>
    <property type="match status" value="1"/>
</dbReference>
<name>A0AAV1ADD4_VICFA</name>
<keyword evidence="3 7" id="KW-0732">Signal</keyword>
<dbReference type="Proteomes" id="UP001157006">
    <property type="component" value="Chromosome 4"/>
</dbReference>
<evidence type="ECO:0000313" key="9">
    <source>
        <dbReference type="EMBL" id="CAI8607422.1"/>
    </source>
</evidence>
<dbReference type="EMBL" id="OX451739">
    <property type="protein sequence ID" value="CAI8607422.1"/>
    <property type="molecule type" value="Genomic_DNA"/>
</dbReference>
<feature type="chain" id="PRO_5043325990" description="Leucine-rich repeat-containing N-terminal plant-type domain-containing protein" evidence="7">
    <location>
        <begin position="22"/>
        <end position="259"/>
    </location>
</feature>
<dbReference type="Pfam" id="PF13855">
    <property type="entry name" value="LRR_8"/>
    <property type="match status" value="1"/>
</dbReference>
<dbReference type="PANTHER" id="PTHR48060">
    <property type="entry name" value="DNA DAMAGE-REPAIR/TOLERATION PROTEIN DRT100"/>
    <property type="match status" value="1"/>
</dbReference>
<evidence type="ECO:0000256" key="4">
    <source>
        <dbReference type="ARBA" id="ARBA00022737"/>
    </source>
</evidence>